<dbReference type="RefSeq" id="XP_006019448.2">
    <property type="nucleotide sequence ID" value="XM_006019386.2"/>
</dbReference>
<keyword evidence="4 10" id="KW-0675">Receptor</keyword>
<keyword evidence="9" id="KW-1185">Reference proteome</keyword>
<evidence type="ECO:0000256" key="1">
    <source>
        <dbReference type="ARBA" id="ARBA00005399"/>
    </source>
</evidence>
<dbReference type="GeneID" id="102384095"/>
<dbReference type="GO" id="GO:0004896">
    <property type="term" value="F:cytokine receptor activity"/>
    <property type="evidence" value="ECO:0007669"/>
    <property type="project" value="TreeGrafter"/>
</dbReference>
<dbReference type="InParanoid" id="A0A1U7RSB4"/>
<dbReference type="InterPro" id="IPR050650">
    <property type="entry name" value="Type-II_Cytokine-TF_Rcpt"/>
</dbReference>
<dbReference type="Gene3D" id="2.60.40.10">
    <property type="entry name" value="Immunoglobulins"/>
    <property type="match status" value="2"/>
</dbReference>
<organism evidence="9 10">
    <name type="scientific">Alligator sinensis</name>
    <name type="common">Chinese alligator</name>
    <dbReference type="NCBI Taxonomy" id="38654"/>
    <lineage>
        <taxon>Eukaryota</taxon>
        <taxon>Metazoa</taxon>
        <taxon>Chordata</taxon>
        <taxon>Craniata</taxon>
        <taxon>Vertebrata</taxon>
        <taxon>Euteleostomi</taxon>
        <taxon>Archelosauria</taxon>
        <taxon>Archosauria</taxon>
        <taxon>Crocodylia</taxon>
        <taxon>Alligatoridae</taxon>
        <taxon>Alligatorinae</taxon>
        <taxon>Alligator</taxon>
    </lineage>
</organism>
<dbReference type="InterPro" id="IPR015373">
    <property type="entry name" value="Interferon/interleukin_rcp_dom"/>
</dbReference>
<evidence type="ECO:0000313" key="10">
    <source>
        <dbReference type="RefSeq" id="XP_006019448.2"/>
    </source>
</evidence>
<comment type="similarity">
    <text evidence="1">Belongs to the type II cytokine receptor family.</text>
</comment>
<dbReference type="Proteomes" id="UP000189705">
    <property type="component" value="Unplaced"/>
</dbReference>
<evidence type="ECO:0000313" key="9">
    <source>
        <dbReference type="Proteomes" id="UP000189705"/>
    </source>
</evidence>
<dbReference type="AlphaFoldDB" id="A0A1U7RSB4"/>
<evidence type="ECO:0000256" key="5">
    <source>
        <dbReference type="SAM" id="Phobius"/>
    </source>
</evidence>
<protein>
    <submittedName>
        <fullName evidence="10">Interleukin-22 receptor subunit alpha-1</fullName>
    </submittedName>
</protein>
<dbReference type="PANTHER" id="PTHR20859:SF53">
    <property type="entry name" value="INTERLEUKIN-22 RECEPTOR SUBUNIT ALPHA-1"/>
    <property type="match status" value="1"/>
</dbReference>
<dbReference type="PANTHER" id="PTHR20859">
    <property type="entry name" value="INTERFERON/INTERLEUKIN RECEPTOR"/>
    <property type="match status" value="1"/>
</dbReference>
<proteinExistence type="inferred from homology"/>
<evidence type="ECO:0000259" key="7">
    <source>
        <dbReference type="Pfam" id="PF01108"/>
    </source>
</evidence>
<dbReference type="InterPro" id="IPR013783">
    <property type="entry name" value="Ig-like_fold"/>
</dbReference>
<dbReference type="Pfam" id="PF09294">
    <property type="entry name" value="Interfer-bind"/>
    <property type="match status" value="1"/>
</dbReference>
<dbReference type="GO" id="GO:0005886">
    <property type="term" value="C:plasma membrane"/>
    <property type="evidence" value="ECO:0007669"/>
    <property type="project" value="TreeGrafter"/>
</dbReference>
<evidence type="ECO:0000256" key="2">
    <source>
        <dbReference type="ARBA" id="ARBA00022729"/>
    </source>
</evidence>
<keyword evidence="5" id="KW-0812">Transmembrane</keyword>
<dbReference type="FunFam" id="2.60.40.10:FF:000348">
    <property type="entry name" value="Interleukin 20 receptor subunit alpha"/>
    <property type="match status" value="1"/>
</dbReference>
<keyword evidence="5" id="KW-1133">Transmembrane helix</keyword>
<name>A0A1U7RSB4_ALLSI</name>
<dbReference type="InterPro" id="IPR003961">
    <property type="entry name" value="FN3_dom"/>
</dbReference>
<feature type="signal peptide" evidence="6">
    <location>
        <begin position="1"/>
        <end position="19"/>
    </location>
</feature>
<dbReference type="PROSITE" id="PS51257">
    <property type="entry name" value="PROKAR_LIPOPROTEIN"/>
    <property type="match status" value="1"/>
</dbReference>
<evidence type="ECO:0000256" key="4">
    <source>
        <dbReference type="ARBA" id="ARBA00023170"/>
    </source>
</evidence>
<dbReference type="KEGG" id="asn:102384095"/>
<accession>A0A1U7RSB4</accession>
<feature type="transmembrane region" description="Helical" evidence="5">
    <location>
        <begin position="230"/>
        <end position="257"/>
    </location>
</feature>
<dbReference type="eggNOG" id="ENOG502S4IS">
    <property type="taxonomic scope" value="Eukaryota"/>
</dbReference>
<dbReference type="CTD" id="58985"/>
<feature type="domain" description="Fibronectin type-III" evidence="7">
    <location>
        <begin position="7"/>
        <end position="108"/>
    </location>
</feature>
<keyword evidence="2 6" id="KW-0732">Signal</keyword>
<dbReference type="STRING" id="38654.A0A1U7RSB4"/>
<feature type="domain" description="Interferon/interleukin receptor" evidence="8">
    <location>
        <begin position="122"/>
        <end position="213"/>
    </location>
</feature>
<gene>
    <name evidence="10" type="primary">IL22RA1</name>
</gene>
<reference evidence="10" key="1">
    <citation type="submission" date="2025-08" db="UniProtKB">
        <authorList>
            <consortium name="RefSeq"/>
        </authorList>
    </citation>
    <scope>IDENTIFICATION</scope>
</reference>
<keyword evidence="3" id="KW-1015">Disulfide bond</keyword>
<feature type="chain" id="PRO_5018085799" evidence="6">
    <location>
        <begin position="20"/>
        <end position="592"/>
    </location>
</feature>
<keyword evidence="5" id="KW-0472">Membrane</keyword>
<dbReference type="SUPFAM" id="SSF49265">
    <property type="entry name" value="Fibronectin type III"/>
    <property type="match status" value="2"/>
</dbReference>
<dbReference type="InterPro" id="IPR036116">
    <property type="entry name" value="FN3_sf"/>
</dbReference>
<evidence type="ECO:0000259" key="8">
    <source>
        <dbReference type="Pfam" id="PF09294"/>
    </source>
</evidence>
<evidence type="ECO:0000256" key="3">
    <source>
        <dbReference type="ARBA" id="ARBA00023157"/>
    </source>
</evidence>
<sequence>MKKALIFWTICSLLGCLTAERSPLLLLKHADFFSTNFENILKWETEGEIPPGTVYNVQYKQYGEKEWLNKTECQNISQPFCNLSHETENYTEQYYARVQAMAPNGYSSDWVCSQRFTPKQDTNIGAPEVKYIPNVRSIKFLIQPPYTPLKDKDDQQLTVEDIYSTVEYHMTIFSQSTRQEQWTKTEDNKEFEVFHLEPDTGYNGTIYIEHVQKRSKSQVFEARTLPDNTWLLYCFGSLIFAAGLLFAATCYVIYMYVKQHTAQPKSLDFKGIPPFQPLTLTVEHVSCKPALLTSDVSLPSISLCLEQPHSFGSPETAYQQQAKMSASQPIAQLPDWAGDFPSKRVTEDSLPCKTKNKPLAPTYGVCLEDTNQTMKDVSPERFVCDKFIIQTPSRTSSKETYREQSPALVEKPLWESNDIRGPAFLLGSTGQAQQLQFQVNKDEAELYVPQLPLSLLEGGGAYRQQTVELLPLLSSMTLDTNFVPETGTLLPLSSPCHLSVGTCDDLPGEDSALHKMRLDSLSHSEDKLPPPDLQTTYVLRTAKESACTDLSSTATQASGSAQDSDMSLAMFFRDLDLKLQWERALDENTLVC</sequence>
<dbReference type="Pfam" id="PF01108">
    <property type="entry name" value="Tissue_fac"/>
    <property type="match status" value="1"/>
</dbReference>
<evidence type="ECO:0000256" key="6">
    <source>
        <dbReference type="SAM" id="SignalP"/>
    </source>
</evidence>